<keyword evidence="4" id="KW-1185">Reference proteome</keyword>
<dbReference type="AlphaFoldDB" id="A0AA38RF22"/>
<evidence type="ECO:0000256" key="2">
    <source>
        <dbReference type="SAM" id="MobiDB-lite"/>
    </source>
</evidence>
<gene>
    <name evidence="3" type="ORF">NKR23_g5947</name>
</gene>
<protein>
    <submittedName>
        <fullName evidence="3">Uncharacterized protein</fullName>
    </submittedName>
</protein>
<proteinExistence type="predicted"/>
<dbReference type="Proteomes" id="UP001174694">
    <property type="component" value="Unassembled WGS sequence"/>
</dbReference>
<dbReference type="EMBL" id="JANBVO010000016">
    <property type="protein sequence ID" value="KAJ9144542.1"/>
    <property type="molecule type" value="Genomic_DNA"/>
</dbReference>
<evidence type="ECO:0000313" key="3">
    <source>
        <dbReference type="EMBL" id="KAJ9144542.1"/>
    </source>
</evidence>
<reference evidence="3" key="1">
    <citation type="submission" date="2022-07" db="EMBL/GenBank/DDBJ databases">
        <title>Fungi with potential for degradation of polypropylene.</title>
        <authorList>
            <person name="Gostincar C."/>
        </authorList>
    </citation>
    <scope>NUCLEOTIDE SEQUENCE</scope>
    <source>
        <strain evidence="3">EXF-13308</strain>
    </source>
</reference>
<organism evidence="3 4">
    <name type="scientific">Pleurostoma richardsiae</name>
    <dbReference type="NCBI Taxonomy" id="41990"/>
    <lineage>
        <taxon>Eukaryota</taxon>
        <taxon>Fungi</taxon>
        <taxon>Dikarya</taxon>
        <taxon>Ascomycota</taxon>
        <taxon>Pezizomycotina</taxon>
        <taxon>Sordariomycetes</taxon>
        <taxon>Sordariomycetidae</taxon>
        <taxon>Calosphaeriales</taxon>
        <taxon>Pleurostomataceae</taxon>
        <taxon>Pleurostoma</taxon>
    </lineage>
</organism>
<feature type="coiled-coil region" evidence="1">
    <location>
        <begin position="9"/>
        <end position="156"/>
    </location>
</feature>
<keyword evidence="1" id="KW-0175">Coiled coil</keyword>
<feature type="region of interest" description="Disordered" evidence="2">
    <location>
        <begin position="620"/>
        <end position="648"/>
    </location>
</feature>
<accession>A0AA38RF22</accession>
<feature type="coiled-coil region" evidence="1">
    <location>
        <begin position="382"/>
        <end position="504"/>
    </location>
</feature>
<feature type="coiled-coil region" evidence="1">
    <location>
        <begin position="220"/>
        <end position="307"/>
    </location>
</feature>
<feature type="coiled-coil region" evidence="1">
    <location>
        <begin position="543"/>
        <end position="570"/>
    </location>
</feature>
<evidence type="ECO:0000256" key="1">
    <source>
        <dbReference type="SAM" id="Coils"/>
    </source>
</evidence>
<name>A0AA38RF22_9PEZI</name>
<evidence type="ECO:0000313" key="4">
    <source>
        <dbReference type="Proteomes" id="UP001174694"/>
    </source>
</evidence>
<sequence length="648" mass="74034">MLLSPADDLKSLRDERDELLKDRDSLQEEVDSFRTALVRSRKESEEAKKRVLSLSAKNRILEEQLSGLLSKIDFRTQGNRTPPGRQSQELRDENASLKTRLVKEISEKDDTKQQLGAALQKVSEMQSLLKQENSSKAELKKQLLNAQEQVQLAESRLQAEVSTMNGLKAIIRKREQTLSEEHDANMKFSKHLKDLENDISLMRARELSRNTASQGRSEAVKISEAENQRLKAELQSSKKAAADKEKVLLSELADLRQENNKMKGENMSLREKIHKFEIRNTQLQTAYGRLEENYQAEQKAKKAIEAQRPGLLSQTEVLRHDNEAMKKQIAHLTAEKAIEEVAQHARYQEILKEKSVLSQELEDREALVKEQQSIIWRTQTELNTMETGLNSLKLERDNALNEAEQLRIRARQHGEEQLRLQQILADRNTRLQTTYAEAQDVAKLLQESKQRLEKEMQDRAQSQAQMEMVLTAKSDEITTLRTSVKDLNTRLNAEVTQAAKLNQAQTQLRSDLKARSIEMTALRARFNELQAQQLKEADKLRSAQDVEDDLAQLEAHYGTLKEAYQELDCAYGKMVENRNSYHDLVTRFFKATAEHMSRECAGLMGADWFAVDEATREAAARALGRPRVQTEQGPEAPEAQSGPRETLS</sequence>
<comment type="caution">
    <text evidence="3">The sequence shown here is derived from an EMBL/GenBank/DDBJ whole genome shotgun (WGS) entry which is preliminary data.</text>
</comment>